<dbReference type="Proteomes" id="UP001056756">
    <property type="component" value="Chromosome"/>
</dbReference>
<reference evidence="6" key="1">
    <citation type="submission" date="2022-05" db="EMBL/GenBank/DDBJ databases">
        <title>Novel bacterial taxa in a minimal lignocellulolytic consortium and its capacity to transform plastics disclosed by genome-resolved metagenomics.</title>
        <authorList>
            <person name="Rodriguez C.A.D."/>
            <person name="Diaz-Garcia L."/>
            <person name="Herrera K."/>
            <person name="Tarazona N.A."/>
            <person name="Sproer C."/>
            <person name="Overmann J."/>
            <person name="Jimenez D.J."/>
        </authorList>
    </citation>
    <scope>NUCLEOTIDE SEQUENCE</scope>
    <source>
        <strain evidence="6">MAG5</strain>
    </source>
</reference>
<name>A0A9J6ZEZ9_9BACL</name>
<evidence type="ECO:0000313" key="6">
    <source>
        <dbReference type="EMBL" id="URN94747.1"/>
    </source>
</evidence>
<evidence type="ECO:0000259" key="5">
    <source>
        <dbReference type="PROSITE" id="PS50931"/>
    </source>
</evidence>
<evidence type="ECO:0000256" key="1">
    <source>
        <dbReference type="ARBA" id="ARBA00009437"/>
    </source>
</evidence>
<dbReference type="GO" id="GO:0003700">
    <property type="term" value="F:DNA-binding transcription factor activity"/>
    <property type="evidence" value="ECO:0007669"/>
    <property type="project" value="InterPro"/>
</dbReference>
<dbReference type="KEGG" id="plig:NAG76_00350"/>
<dbReference type="Pfam" id="PF00126">
    <property type="entry name" value="HTH_1"/>
    <property type="match status" value="1"/>
</dbReference>
<dbReference type="InterPro" id="IPR000847">
    <property type="entry name" value="LysR_HTH_N"/>
</dbReference>
<keyword evidence="3" id="KW-0238">DNA-binding</keyword>
<dbReference type="SUPFAM" id="SSF53850">
    <property type="entry name" value="Periplasmic binding protein-like II"/>
    <property type="match status" value="1"/>
</dbReference>
<dbReference type="PROSITE" id="PS50931">
    <property type="entry name" value="HTH_LYSR"/>
    <property type="match status" value="1"/>
</dbReference>
<dbReference type="EMBL" id="CP097899">
    <property type="protein sequence ID" value="URN94747.1"/>
    <property type="molecule type" value="Genomic_DNA"/>
</dbReference>
<dbReference type="SUPFAM" id="SSF46785">
    <property type="entry name" value="Winged helix' DNA-binding domain"/>
    <property type="match status" value="1"/>
</dbReference>
<dbReference type="GO" id="GO:0000976">
    <property type="term" value="F:transcription cis-regulatory region binding"/>
    <property type="evidence" value="ECO:0007669"/>
    <property type="project" value="TreeGrafter"/>
</dbReference>
<sequence length="329" mass="37464">MNFIKLDILVLLDQHKKITAVADALGVKQPTITFHMKSLEEQYGVPLFETYGGRYKLTRAGTALLHYARKIRALGLEAGRIMAEQRSPEKGIFHIGASYVAGTYLLPVWIHQFREAYPEVEVRLTIRTAPVIRQMLAERQIDIGFISAQKASTEDELYYEAICEDKLVVAYSVNHPLAKKNNIHQVITDCNDLTDGLTNITPNFSMHSNADKSTILPEELAAYPFLLHGSQSTTREMTNHWAQINNISFKNGIEMDSIESIKRTLVYGNNITFISYTAIQEEVAFGKLACEDIHKDLPQRMIFVCYNPERWISPQMNAFLEIIREQKPI</sequence>
<evidence type="ECO:0000256" key="2">
    <source>
        <dbReference type="ARBA" id="ARBA00023015"/>
    </source>
</evidence>
<dbReference type="PANTHER" id="PTHR30126">
    <property type="entry name" value="HTH-TYPE TRANSCRIPTIONAL REGULATOR"/>
    <property type="match status" value="1"/>
</dbReference>
<dbReference type="Gene3D" id="3.40.190.290">
    <property type="match status" value="1"/>
</dbReference>
<proteinExistence type="inferred from homology"/>
<dbReference type="PANTHER" id="PTHR30126:SF39">
    <property type="entry name" value="HTH-TYPE TRANSCRIPTIONAL REGULATOR CYSL"/>
    <property type="match status" value="1"/>
</dbReference>
<accession>A0A9J6ZEZ9</accession>
<organism evidence="6 7">
    <name type="scientific">Candidatus Pristimantibacillus lignocellulolyticus</name>
    <dbReference type="NCBI Taxonomy" id="2994561"/>
    <lineage>
        <taxon>Bacteria</taxon>
        <taxon>Bacillati</taxon>
        <taxon>Bacillota</taxon>
        <taxon>Bacilli</taxon>
        <taxon>Bacillales</taxon>
        <taxon>Paenibacillaceae</taxon>
        <taxon>Candidatus Pristimantibacillus</taxon>
    </lineage>
</organism>
<evidence type="ECO:0000256" key="4">
    <source>
        <dbReference type="ARBA" id="ARBA00023163"/>
    </source>
</evidence>
<protein>
    <submittedName>
        <fullName evidence="6">LysR family transcriptional regulator</fullName>
    </submittedName>
</protein>
<feature type="domain" description="HTH lysR-type" evidence="5">
    <location>
        <begin position="1"/>
        <end position="58"/>
    </location>
</feature>
<dbReference type="AlphaFoldDB" id="A0A9J6ZEZ9"/>
<keyword evidence="4" id="KW-0804">Transcription</keyword>
<evidence type="ECO:0000313" key="7">
    <source>
        <dbReference type="Proteomes" id="UP001056756"/>
    </source>
</evidence>
<comment type="similarity">
    <text evidence="1">Belongs to the LysR transcriptional regulatory family.</text>
</comment>
<evidence type="ECO:0000256" key="3">
    <source>
        <dbReference type="ARBA" id="ARBA00023125"/>
    </source>
</evidence>
<dbReference type="Gene3D" id="1.10.10.10">
    <property type="entry name" value="Winged helix-like DNA-binding domain superfamily/Winged helix DNA-binding domain"/>
    <property type="match status" value="1"/>
</dbReference>
<gene>
    <name evidence="6" type="ORF">NAG76_00350</name>
</gene>
<dbReference type="InterPro" id="IPR005119">
    <property type="entry name" value="LysR_subst-bd"/>
</dbReference>
<keyword evidence="2" id="KW-0805">Transcription regulation</keyword>
<dbReference type="InterPro" id="IPR036388">
    <property type="entry name" value="WH-like_DNA-bd_sf"/>
</dbReference>
<dbReference type="Pfam" id="PF03466">
    <property type="entry name" value="LysR_substrate"/>
    <property type="match status" value="2"/>
</dbReference>
<dbReference type="InterPro" id="IPR036390">
    <property type="entry name" value="WH_DNA-bd_sf"/>
</dbReference>